<dbReference type="PANTHER" id="PTHR45528">
    <property type="entry name" value="SENSOR HISTIDINE KINASE CPXA"/>
    <property type="match status" value="1"/>
</dbReference>
<keyword evidence="13 14" id="KW-0472">Membrane</keyword>
<dbReference type="FunFam" id="3.30.565.10:FF:000006">
    <property type="entry name" value="Sensor histidine kinase WalK"/>
    <property type="match status" value="1"/>
</dbReference>
<keyword evidence="11 14" id="KW-1133">Transmembrane helix</keyword>
<proteinExistence type="predicted"/>
<keyword evidence="6 17" id="KW-0808">Transferase</keyword>
<dbReference type="InterPro" id="IPR003660">
    <property type="entry name" value="HAMP_dom"/>
</dbReference>
<dbReference type="GO" id="GO:0005524">
    <property type="term" value="F:ATP binding"/>
    <property type="evidence" value="ECO:0007669"/>
    <property type="project" value="UniProtKB-KW"/>
</dbReference>
<evidence type="ECO:0000256" key="14">
    <source>
        <dbReference type="SAM" id="Phobius"/>
    </source>
</evidence>
<dbReference type="Gene3D" id="3.30.565.10">
    <property type="entry name" value="Histidine kinase-like ATPase, C-terminal domain"/>
    <property type="match status" value="1"/>
</dbReference>
<dbReference type="EC" id="2.7.13.3" evidence="3"/>
<keyword evidence="10" id="KW-0067">ATP-binding</keyword>
<feature type="domain" description="HAMP" evidence="16">
    <location>
        <begin position="168"/>
        <end position="220"/>
    </location>
</feature>
<keyword evidence="7 14" id="KW-0812">Transmembrane</keyword>
<dbReference type="InterPro" id="IPR050398">
    <property type="entry name" value="HssS/ArlS-like"/>
</dbReference>
<dbReference type="PRINTS" id="PR00344">
    <property type="entry name" value="BCTRLSENSOR"/>
</dbReference>
<evidence type="ECO:0000256" key="5">
    <source>
        <dbReference type="ARBA" id="ARBA00022553"/>
    </source>
</evidence>
<dbReference type="Gene3D" id="1.10.287.130">
    <property type="match status" value="1"/>
</dbReference>
<dbReference type="SMART" id="SM00304">
    <property type="entry name" value="HAMP"/>
    <property type="match status" value="1"/>
</dbReference>
<dbReference type="InterPro" id="IPR036890">
    <property type="entry name" value="HATPase_C_sf"/>
</dbReference>
<keyword evidence="8" id="KW-0547">Nucleotide-binding</keyword>
<evidence type="ECO:0000256" key="13">
    <source>
        <dbReference type="ARBA" id="ARBA00023136"/>
    </source>
</evidence>
<keyword evidence="9 17" id="KW-0418">Kinase</keyword>
<evidence type="ECO:0000259" key="16">
    <source>
        <dbReference type="PROSITE" id="PS50885"/>
    </source>
</evidence>
<evidence type="ECO:0000256" key="12">
    <source>
        <dbReference type="ARBA" id="ARBA00023012"/>
    </source>
</evidence>
<evidence type="ECO:0000256" key="6">
    <source>
        <dbReference type="ARBA" id="ARBA00022679"/>
    </source>
</evidence>
<reference evidence="18" key="1">
    <citation type="submission" date="2015-07" db="EMBL/GenBank/DDBJ databases">
        <title>Draft genome sequence of the purine-degrading Gottschalkia purinilyticum DSM 1384 (formerly Clostridium purinilyticum).</title>
        <authorList>
            <person name="Poehlein A."/>
            <person name="Schiel-Bengelsdorf B."/>
            <person name="Bengelsdorf F.R."/>
            <person name="Daniel R."/>
            <person name="Duerre P."/>
        </authorList>
    </citation>
    <scope>NUCLEOTIDE SEQUENCE [LARGE SCALE GENOMIC DNA]</scope>
    <source>
        <strain evidence="18">DSM 1384</strain>
    </source>
</reference>
<evidence type="ECO:0000256" key="7">
    <source>
        <dbReference type="ARBA" id="ARBA00022692"/>
    </source>
</evidence>
<dbReference type="AlphaFoldDB" id="A0A0L0WD72"/>
<dbReference type="SUPFAM" id="SSF103190">
    <property type="entry name" value="Sensory domain-like"/>
    <property type="match status" value="1"/>
</dbReference>
<gene>
    <name evidence="17" type="primary">resE</name>
    <name evidence="17" type="ORF">CLPU_3c02020</name>
</gene>
<dbReference type="InterPro" id="IPR003661">
    <property type="entry name" value="HisK_dim/P_dom"/>
</dbReference>
<dbReference type="Proteomes" id="UP000037267">
    <property type="component" value="Unassembled WGS sequence"/>
</dbReference>
<dbReference type="PROSITE" id="PS50885">
    <property type="entry name" value="HAMP"/>
    <property type="match status" value="1"/>
</dbReference>
<dbReference type="InterPro" id="IPR004358">
    <property type="entry name" value="Sig_transdc_His_kin-like_C"/>
</dbReference>
<evidence type="ECO:0000256" key="8">
    <source>
        <dbReference type="ARBA" id="ARBA00022741"/>
    </source>
</evidence>
<keyword evidence="18" id="KW-1185">Reference proteome</keyword>
<dbReference type="SUPFAM" id="SSF158472">
    <property type="entry name" value="HAMP domain-like"/>
    <property type="match status" value="1"/>
</dbReference>
<dbReference type="GO" id="GO:0000155">
    <property type="term" value="F:phosphorelay sensor kinase activity"/>
    <property type="evidence" value="ECO:0007669"/>
    <property type="project" value="InterPro"/>
</dbReference>
<evidence type="ECO:0000256" key="2">
    <source>
        <dbReference type="ARBA" id="ARBA00004651"/>
    </source>
</evidence>
<sequence>MNISVVKIILNIYIEQRESNFVIRSNIYANTIKYYLDPNQIIEPREYMNDIISDYSKEINSRIMVINKQGIVKGDSNKEQIGKKFNNEEVRKSLKGEVASRAYNSPTYKHVLYVATPVKLHDEVIGSILIFASINDIYDAVYYINQKLTIFSILSIIIISIVNFIFTGYVFKPLQIFNQAILKISEGDLNQKIKIETNDEFRKLADTFNMMTEKLDEEDKQKKDFVAYVSHELKTPLSSIKLLSESLIHENEININIYREFLHDISSEVDRLNNIVEDLLTSMELDISKIKINFEYVNISTLIEKTVLKLKPLADKKNIKIDVYVIRKEMNIMIDPDRIQQAVINIVSNAIKYTEKDGSIKVMLYEKNGNTIIEIKDNGIGIPKENLPYIFDRFYRVDKARARVTGGSGLGLSIAKQIISLHRGTIEVESQLGKGTRFSIIIPSIEK</sequence>
<evidence type="ECO:0000256" key="1">
    <source>
        <dbReference type="ARBA" id="ARBA00000085"/>
    </source>
</evidence>
<evidence type="ECO:0000313" key="18">
    <source>
        <dbReference type="Proteomes" id="UP000037267"/>
    </source>
</evidence>
<dbReference type="PANTHER" id="PTHR45528:SF1">
    <property type="entry name" value="SENSOR HISTIDINE KINASE CPXA"/>
    <property type="match status" value="1"/>
</dbReference>
<dbReference type="Pfam" id="PF23846">
    <property type="entry name" value="Cache_WalK"/>
    <property type="match status" value="1"/>
</dbReference>
<dbReference type="SMART" id="SM00388">
    <property type="entry name" value="HisKA"/>
    <property type="match status" value="1"/>
</dbReference>
<dbReference type="SUPFAM" id="SSF47384">
    <property type="entry name" value="Homodimeric domain of signal transducing histidine kinase"/>
    <property type="match status" value="1"/>
</dbReference>
<evidence type="ECO:0000256" key="3">
    <source>
        <dbReference type="ARBA" id="ARBA00012438"/>
    </source>
</evidence>
<evidence type="ECO:0000256" key="4">
    <source>
        <dbReference type="ARBA" id="ARBA00022475"/>
    </source>
</evidence>
<dbReference type="SMART" id="SM00387">
    <property type="entry name" value="HATPase_c"/>
    <property type="match status" value="1"/>
</dbReference>
<evidence type="ECO:0000256" key="11">
    <source>
        <dbReference type="ARBA" id="ARBA00022989"/>
    </source>
</evidence>
<dbReference type="Gene3D" id="3.30.450.20">
    <property type="entry name" value="PAS domain"/>
    <property type="match status" value="1"/>
</dbReference>
<evidence type="ECO:0000259" key="15">
    <source>
        <dbReference type="PROSITE" id="PS50109"/>
    </source>
</evidence>
<keyword evidence="12" id="KW-0902">Two-component regulatory system</keyword>
<feature type="transmembrane region" description="Helical" evidence="14">
    <location>
        <begin position="148"/>
        <end position="171"/>
    </location>
</feature>
<dbReference type="InterPro" id="IPR036097">
    <property type="entry name" value="HisK_dim/P_sf"/>
</dbReference>
<dbReference type="CDD" id="cd06225">
    <property type="entry name" value="HAMP"/>
    <property type="match status" value="1"/>
</dbReference>
<dbReference type="SUPFAM" id="SSF55874">
    <property type="entry name" value="ATPase domain of HSP90 chaperone/DNA topoisomerase II/histidine kinase"/>
    <property type="match status" value="1"/>
</dbReference>
<evidence type="ECO:0000256" key="10">
    <source>
        <dbReference type="ARBA" id="ARBA00022840"/>
    </source>
</evidence>
<dbReference type="Pfam" id="PF00512">
    <property type="entry name" value="HisKA"/>
    <property type="match status" value="1"/>
</dbReference>
<organism evidence="17 18">
    <name type="scientific">Gottschalkia purinilytica</name>
    <name type="common">Clostridium purinilyticum</name>
    <dbReference type="NCBI Taxonomy" id="1503"/>
    <lineage>
        <taxon>Bacteria</taxon>
        <taxon>Bacillati</taxon>
        <taxon>Bacillota</taxon>
        <taxon>Tissierellia</taxon>
        <taxon>Tissierellales</taxon>
        <taxon>Gottschalkiaceae</taxon>
        <taxon>Gottschalkia</taxon>
    </lineage>
</organism>
<dbReference type="Pfam" id="PF02518">
    <property type="entry name" value="HATPase_c"/>
    <property type="match status" value="1"/>
</dbReference>
<protein>
    <recommendedName>
        <fullName evidence="3">histidine kinase</fullName>
        <ecNumber evidence="3">2.7.13.3</ecNumber>
    </recommendedName>
</protein>
<dbReference type="CDD" id="cd00082">
    <property type="entry name" value="HisKA"/>
    <property type="match status" value="1"/>
</dbReference>
<name>A0A0L0WD72_GOTPU</name>
<evidence type="ECO:0000256" key="9">
    <source>
        <dbReference type="ARBA" id="ARBA00022777"/>
    </source>
</evidence>
<dbReference type="STRING" id="1503.CLPU_3c02020"/>
<dbReference type="GO" id="GO:0005886">
    <property type="term" value="C:plasma membrane"/>
    <property type="evidence" value="ECO:0007669"/>
    <property type="project" value="UniProtKB-SubCell"/>
</dbReference>
<feature type="domain" description="Histidine kinase" evidence="15">
    <location>
        <begin position="228"/>
        <end position="446"/>
    </location>
</feature>
<dbReference type="InterPro" id="IPR057640">
    <property type="entry name" value="Cache_WalK"/>
</dbReference>
<dbReference type="CDD" id="cd00075">
    <property type="entry name" value="HATPase"/>
    <property type="match status" value="1"/>
</dbReference>
<dbReference type="PROSITE" id="PS50109">
    <property type="entry name" value="HIS_KIN"/>
    <property type="match status" value="1"/>
</dbReference>
<dbReference type="InterPro" id="IPR029151">
    <property type="entry name" value="Sensor-like_sf"/>
</dbReference>
<comment type="catalytic activity">
    <reaction evidence="1">
        <text>ATP + protein L-histidine = ADP + protein N-phospho-L-histidine.</text>
        <dbReference type="EC" id="2.7.13.3"/>
    </reaction>
</comment>
<dbReference type="Pfam" id="PF00672">
    <property type="entry name" value="HAMP"/>
    <property type="match status" value="1"/>
</dbReference>
<comment type="caution">
    <text evidence="17">The sequence shown here is derived from an EMBL/GenBank/DDBJ whole genome shotgun (WGS) entry which is preliminary data.</text>
</comment>
<accession>A0A0L0WD72</accession>
<keyword evidence="5" id="KW-0597">Phosphoprotein</keyword>
<keyword evidence="4" id="KW-1003">Cell membrane</keyword>
<dbReference type="EMBL" id="LGSS01000003">
    <property type="protein sequence ID" value="KNF09423.1"/>
    <property type="molecule type" value="Genomic_DNA"/>
</dbReference>
<dbReference type="InterPro" id="IPR003594">
    <property type="entry name" value="HATPase_dom"/>
</dbReference>
<dbReference type="InterPro" id="IPR005467">
    <property type="entry name" value="His_kinase_dom"/>
</dbReference>
<evidence type="ECO:0000313" key="17">
    <source>
        <dbReference type="EMBL" id="KNF09423.1"/>
    </source>
</evidence>
<comment type="subcellular location">
    <subcellularLocation>
        <location evidence="2">Cell membrane</location>
        <topology evidence="2">Multi-pass membrane protein</topology>
    </subcellularLocation>
</comment>